<dbReference type="Proteomes" id="UP000712600">
    <property type="component" value="Unassembled WGS sequence"/>
</dbReference>
<organism evidence="1">
    <name type="scientific">Brassica cretica</name>
    <name type="common">Mustard</name>
    <dbReference type="NCBI Taxonomy" id="69181"/>
    <lineage>
        <taxon>Eukaryota</taxon>
        <taxon>Viridiplantae</taxon>
        <taxon>Streptophyta</taxon>
        <taxon>Embryophyta</taxon>
        <taxon>Tracheophyta</taxon>
        <taxon>Spermatophyta</taxon>
        <taxon>Magnoliopsida</taxon>
        <taxon>eudicotyledons</taxon>
        <taxon>Gunneridae</taxon>
        <taxon>Pentapetalae</taxon>
        <taxon>rosids</taxon>
        <taxon>malvids</taxon>
        <taxon>Brassicales</taxon>
        <taxon>Brassicaceae</taxon>
        <taxon>Brassiceae</taxon>
        <taxon>Brassica</taxon>
    </lineage>
</organism>
<name>A0A8S9GYV4_BRACR</name>
<proteinExistence type="predicted"/>
<dbReference type="EMBL" id="QGKX02000088">
    <property type="protein sequence ID" value="KAF3587558.1"/>
    <property type="molecule type" value="Genomic_DNA"/>
</dbReference>
<reference evidence="1" key="2">
    <citation type="submission" date="2019-12" db="EMBL/GenBank/DDBJ databases">
        <title>Genome sequencing and annotation of Brassica cretica.</title>
        <authorList>
            <person name="Studholme D.J."/>
            <person name="Sarris P.F."/>
        </authorList>
    </citation>
    <scope>NUCLEOTIDE SEQUENCE</scope>
    <source>
        <strain evidence="1">PFS-102/07</strain>
        <tissue evidence="1">Leaf</tissue>
    </source>
</reference>
<dbReference type="EMBL" id="QGKY02001925">
    <property type="protein sequence ID" value="KAF2549162.1"/>
    <property type="molecule type" value="Genomic_DNA"/>
</dbReference>
<protein>
    <submittedName>
        <fullName evidence="1">Uncharacterized protein</fullName>
    </submittedName>
</protein>
<evidence type="ECO:0000313" key="1">
    <source>
        <dbReference type="EMBL" id="KAF2549162.1"/>
    </source>
</evidence>
<evidence type="ECO:0000313" key="2">
    <source>
        <dbReference type="EMBL" id="KAF3587558.1"/>
    </source>
</evidence>
<dbReference type="AlphaFoldDB" id="A0A8S9GYV4"/>
<accession>A0A8S9GYV4</accession>
<sequence>MFVSSQVVFSPVVSTQAGLFSGRLLFGHLSPMVQGVVAVQSPRWWKSSLLSTPLQTTVLGVVAVQSNCPVL</sequence>
<reference evidence="2" key="1">
    <citation type="submission" date="2019-12" db="EMBL/GenBank/DDBJ databases">
        <title>Genome sequencing and annotation of Brassica cretica.</title>
        <authorList>
            <person name="Studholme D.J."/>
            <person name="Sarris P."/>
        </authorList>
    </citation>
    <scope>NUCLEOTIDE SEQUENCE</scope>
    <source>
        <strain evidence="2">PFS-109/04</strain>
        <tissue evidence="2">Leaf</tissue>
    </source>
</reference>
<comment type="caution">
    <text evidence="1">The sequence shown here is derived from an EMBL/GenBank/DDBJ whole genome shotgun (WGS) entry which is preliminary data.</text>
</comment>
<gene>
    <name evidence="2" type="ORF">F2Q69_00026909</name>
    <name evidence="1" type="ORF">F2Q70_00020057</name>
</gene>